<dbReference type="GO" id="GO:0004252">
    <property type="term" value="F:serine-type endopeptidase activity"/>
    <property type="evidence" value="ECO:0007669"/>
    <property type="project" value="InterPro"/>
</dbReference>
<dbReference type="OrthoDB" id="10059102at2759"/>
<dbReference type="SUPFAM" id="SSF50494">
    <property type="entry name" value="Trypsin-like serine proteases"/>
    <property type="match status" value="1"/>
</dbReference>
<gene>
    <name evidence="2" type="ORF">Fcan01_19001</name>
</gene>
<keyword evidence="2" id="KW-0645">Protease</keyword>
<comment type="caution">
    <text evidence="2">The sequence shown here is derived from an EMBL/GenBank/DDBJ whole genome shotgun (WGS) entry which is preliminary data.</text>
</comment>
<dbReference type="InterPro" id="IPR001254">
    <property type="entry name" value="Trypsin_dom"/>
</dbReference>
<dbReference type="AlphaFoldDB" id="A0A226DLJ1"/>
<dbReference type="Gene3D" id="2.40.10.10">
    <property type="entry name" value="Trypsin-like serine proteases"/>
    <property type="match status" value="1"/>
</dbReference>
<evidence type="ECO:0000259" key="1">
    <source>
        <dbReference type="Pfam" id="PF00089"/>
    </source>
</evidence>
<accession>A0A226DLJ1</accession>
<keyword evidence="3" id="KW-1185">Reference proteome</keyword>
<dbReference type="InterPro" id="IPR009003">
    <property type="entry name" value="Peptidase_S1_PA"/>
</dbReference>
<evidence type="ECO:0000313" key="3">
    <source>
        <dbReference type="Proteomes" id="UP000198287"/>
    </source>
</evidence>
<reference evidence="2 3" key="1">
    <citation type="submission" date="2015-12" db="EMBL/GenBank/DDBJ databases">
        <title>The genome of Folsomia candida.</title>
        <authorList>
            <person name="Faddeeva A."/>
            <person name="Derks M.F."/>
            <person name="Anvar Y."/>
            <person name="Smit S."/>
            <person name="Van Straalen N."/>
            <person name="Roelofs D."/>
        </authorList>
    </citation>
    <scope>NUCLEOTIDE SEQUENCE [LARGE SCALE GENOMIC DNA]</scope>
    <source>
        <strain evidence="2 3">VU population</strain>
        <tissue evidence="2">Whole body</tissue>
    </source>
</reference>
<feature type="domain" description="Peptidase S1" evidence="1">
    <location>
        <begin position="76"/>
        <end position="115"/>
    </location>
</feature>
<evidence type="ECO:0000313" key="2">
    <source>
        <dbReference type="EMBL" id="OXA46049.1"/>
    </source>
</evidence>
<keyword evidence="2" id="KW-0378">Hydrolase</keyword>
<organism evidence="2 3">
    <name type="scientific">Folsomia candida</name>
    <name type="common">Springtail</name>
    <dbReference type="NCBI Taxonomy" id="158441"/>
    <lineage>
        <taxon>Eukaryota</taxon>
        <taxon>Metazoa</taxon>
        <taxon>Ecdysozoa</taxon>
        <taxon>Arthropoda</taxon>
        <taxon>Hexapoda</taxon>
        <taxon>Collembola</taxon>
        <taxon>Entomobryomorpha</taxon>
        <taxon>Isotomoidea</taxon>
        <taxon>Isotomidae</taxon>
        <taxon>Proisotominae</taxon>
        <taxon>Folsomia</taxon>
    </lineage>
</organism>
<sequence>MGNIPLLTWRQKERRARRINYCVNLLNYAGTYYPQSQVFPGPQQEIPPSSPNYYPNQYPGYPTSGYPPWYPDQDRIVGGQPTTIEKYPYQAQLLYYGSFICGGFILSATRVGTAA</sequence>
<protein>
    <submittedName>
        <fullName evidence="2">Serine protease hepsin</fullName>
    </submittedName>
</protein>
<dbReference type="Proteomes" id="UP000198287">
    <property type="component" value="Unassembled WGS sequence"/>
</dbReference>
<name>A0A226DLJ1_FOLCA</name>
<dbReference type="Pfam" id="PF00089">
    <property type="entry name" value="Trypsin"/>
    <property type="match status" value="1"/>
</dbReference>
<proteinExistence type="predicted"/>
<dbReference type="InterPro" id="IPR043504">
    <property type="entry name" value="Peptidase_S1_PA_chymotrypsin"/>
</dbReference>
<dbReference type="EMBL" id="LNIX01000016">
    <property type="protein sequence ID" value="OXA46049.1"/>
    <property type="molecule type" value="Genomic_DNA"/>
</dbReference>
<dbReference type="GO" id="GO:0006508">
    <property type="term" value="P:proteolysis"/>
    <property type="evidence" value="ECO:0007669"/>
    <property type="project" value="UniProtKB-KW"/>
</dbReference>